<dbReference type="Pfam" id="PF00072">
    <property type="entry name" value="Response_reg"/>
    <property type="match status" value="1"/>
</dbReference>
<feature type="domain" description="Response regulatory" evidence="10">
    <location>
        <begin position="7"/>
        <end position="120"/>
    </location>
</feature>
<reference evidence="12 13" key="1">
    <citation type="submission" date="2017-11" db="EMBL/GenBank/DDBJ databases">
        <title>Understudied soil microbes with underappreciated capabilities: Untangling the Clostridium saccharolyticum group.</title>
        <authorList>
            <person name="Leschine S."/>
        </authorList>
    </citation>
    <scope>NUCLEOTIDE SEQUENCE [LARGE SCALE GENOMIC DNA]</scope>
    <source>
        <strain evidence="12 13">18A</strain>
    </source>
</reference>
<feature type="DNA-binding region" description="OmpR/PhoB-type" evidence="9">
    <location>
        <begin position="133"/>
        <end position="232"/>
    </location>
</feature>
<name>A0A2M8Z1N5_9FIRM</name>
<evidence type="ECO:0000256" key="4">
    <source>
        <dbReference type="ARBA" id="ARBA00023015"/>
    </source>
</evidence>
<keyword evidence="5 9" id="KW-0238">DNA-binding</keyword>
<dbReference type="FunFam" id="3.40.50.2300:FF:000001">
    <property type="entry name" value="DNA-binding response regulator PhoB"/>
    <property type="match status" value="1"/>
</dbReference>
<keyword evidence="6" id="KW-0804">Transcription</keyword>
<dbReference type="InterPro" id="IPR001867">
    <property type="entry name" value="OmpR/PhoB-type_DNA-bd"/>
</dbReference>
<dbReference type="PANTHER" id="PTHR48111:SF73">
    <property type="entry name" value="ALKALINE PHOSPHATASE SYNTHESIS TRANSCRIPTIONAL REGULATORY PROTEIN PHOP"/>
    <property type="match status" value="1"/>
</dbReference>
<keyword evidence="2 8" id="KW-0597">Phosphoprotein</keyword>
<evidence type="ECO:0000256" key="8">
    <source>
        <dbReference type="PROSITE-ProRule" id="PRU00169"/>
    </source>
</evidence>
<proteinExistence type="predicted"/>
<dbReference type="InterPro" id="IPR011006">
    <property type="entry name" value="CheY-like_superfamily"/>
</dbReference>
<evidence type="ECO:0000256" key="9">
    <source>
        <dbReference type="PROSITE-ProRule" id="PRU01091"/>
    </source>
</evidence>
<protein>
    <recommendedName>
        <fullName evidence="1">Stage 0 sporulation protein A homolog</fullName>
    </recommendedName>
</protein>
<dbReference type="Pfam" id="PF00486">
    <property type="entry name" value="Trans_reg_C"/>
    <property type="match status" value="1"/>
</dbReference>
<dbReference type="SUPFAM" id="SSF52172">
    <property type="entry name" value="CheY-like"/>
    <property type="match status" value="1"/>
</dbReference>
<organism evidence="12 13">
    <name type="scientific">[Clostridium] celerecrescens 18A</name>
    <dbReference type="NCBI Taxonomy" id="1286362"/>
    <lineage>
        <taxon>Bacteria</taxon>
        <taxon>Bacillati</taxon>
        <taxon>Bacillota</taxon>
        <taxon>Clostridia</taxon>
        <taxon>Lachnospirales</taxon>
        <taxon>Lachnospiraceae</taxon>
        <taxon>Lacrimispora</taxon>
    </lineage>
</organism>
<evidence type="ECO:0000256" key="3">
    <source>
        <dbReference type="ARBA" id="ARBA00023012"/>
    </source>
</evidence>
<dbReference type="InterPro" id="IPR001789">
    <property type="entry name" value="Sig_transdc_resp-reg_receiver"/>
</dbReference>
<feature type="modified residue" description="4-aspartylphosphate" evidence="8">
    <location>
        <position position="56"/>
    </location>
</feature>
<dbReference type="Gene3D" id="3.40.50.2300">
    <property type="match status" value="1"/>
</dbReference>
<dbReference type="SUPFAM" id="SSF46894">
    <property type="entry name" value="C-terminal effector domain of the bipartite response regulators"/>
    <property type="match status" value="1"/>
</dbReference>
<gene>
    <name evidence="12" type="ORF">H171_0831</name>
</gene>
<dbReference type="PANTHER" id="PTHR48111">
    <property type="entry name" value="REGULATOR OF RPOS"/>
    <property type="match status" value="1"/>
</dbReference>
<dbReference type="SMART" id="SM00862">
    <property type="entry name" value="Trans_reg_C"/>
    <property type="match status" value="1"/>
</dbReference>
<keyword evidence="4" id="KW-0805">Transcription regulation</keyword>
<evidence type="ECO:0000313" key="13">
    <source>
        <dbReference type="Proteomes" id="UP000231092"/>
    </source>
</evidence>
<evidence type="ECO:0000259" key="10">
    <source>
        <dbReference type="PROSITE" id="PS50110"/>
    </source>
</evidence>
<dbReference type="GO" id="GO:0000156">
    <property type="term" value="F:phosphorelay response regulator activity"/>
    <property type="evidence" value="ECO:0007669"/>
    <property type="project" value="TreeGrafter"/>
</dbReference>
<evidence type="ECO:0000256" key="1">
    <source>
        <dbReference type="ARBA" id="ARBA00018672"/>
    </source>
</evidence>
<dbReference type="Proteomes" id="UP000231092">
    <property type="component" value="Unassembled WGS sequence"/>
</dbReference>
<dbReference type="OrthoDB" id="9790442at2"/>
<dbReference type="CDD" id="cd00383">
    <property type="entry name" value="trans_reg_C"/>
    <property type="match status" value="1"/>
</dbReference>
<dbReference type="RefSeq" id="WP_100304018.1">
    <property type="nucleotide sequence ID" value="NZ_PGET01000001.1"/>
</dbReference>
<comment type="function">
    <text evidence="7">May play the central regulatory role in sporulation. It may be an element of the effector pathway responsible for the activation of sporulation genes in response to nutritional stress. Spo0A may act in concert with spo0H (a sigma factor) to control the expression of some genes that are critical to the sporulation process.</text>
</comment>
<evidence type="ECO:0000256" key="7">
    <source>
        <dbReference type="ARBA" id="ARBA00024867"/>
    </source>
</evidence>
<dbReference type="GO" id="GO:0006355">
    <property type="term" value="P:regulation of DNA-templated transcription"/>
    <property type="evidence" value="ECO:0007669"/>
    <property type="project" value="InterPro"/>
</dbReference>
<feature type="domain" description="OmpR/PhoB-type" evidence="11">
    <location>
        <begin position="133"/>
        <end position="232"/>
    </location>
</feature>
<dbReference type="PROSITE" id="PS50110">
    <property type="entry name" value="RESPONSE_REGULATORY"/>
    <property type="match status" value="1"/>
</dbReference>
<dbReference type="InterPro" id="IPR039420">
    <property type="entry name" value="WalR-like"/>
</dbReference>
<sequence length="235" mass="26409">MLKSRKNVLVVDDEPKILEVVCLLLESKGFRTFPAENGRKALEIFDSENISLVILDLMMPDISGEEVCIAIRKKSRVPIIMLTAKVDEIDIVDGFGLGADDYVTKPFGLKELYARVEAVLRRTESDLVPLVKRNSWRNGDLIIDFEKNEVRKKGISLTLTPSELKILSVLIKYPGKVFTREELIEAALDKGFAGYDRAIDSHIKNIRKKVEDDPKNPVYVRTIPGLGYKFGGDGD</sequence>
<dbReference type="InterPro" id="IPR016032">
    <property type="entry name" value="Sig_transdc_resp-reg_C-effctor"/>
</dbReference>
<dbReference type="EMBL" id="PGET01000001">
    <property type="protein sequence ID" value="PJJ27366.1"/>
    <property type="molecule type" value="Genomic_DNA"/>
</dbReference>
<dbReference type="GO" id="GO:0032993">
    <property type="term" value="C:protein-DNA complex"/>
    <property type="evidence" value="ECO:0007669"/>
    <property type="project" value="TreeGrafter"/>
</dbReference>
<dbReference type="AlphaFoldDB" id="A0A2M8Z1N5"/>
<evidence type="ECO:0000259" key="11">
    <source>
        <dbReference type="PROSITE" id="PS51755"/>
    </source>
</evidence>
<evidence type="ECO:0000256" key="5">
    <source>
        <dbReference type="ARBA" id="ARBA00023125"/>
    </source>
</evidence>
<accession>A0A2M8Z1N5</accession>
<dbReference type="GO" id="GO:0000976">
    <property type="term" value="F:transcription cis-regulatory region binding"/>
    <property type="evidence" value="ECO:0007669"/>
    <property type="project" value="TreeGrafter"/>
</dbReference>
<dbReference type="PROSITE" id="PS51755">
    <property type="entry name" value="OMPR_PHOB"/>
    <property type="match status" value="1"/>
</dbReference>
<evidence type="ECO:0000313" key="12">
    <source>
        <dbReference type="EMBL" id="PJJ27366.1"/>
    </source>
</evidence>
<dbReference type="SMART" id="SM00448">
    <property type="entry name" value="REC"/>
    <property type="match status" value="1"/>
</dbReference>
<dbReference type="InterPro" id="IPR036388">
    <property type="entry name" value="WH-like_DNA-bd_sf"/>
</dbReference>
<dbReference type="Gene3D" id="1.10.10.10">
    <property type="entry name" value="Winged helix-like DNA-binding domain superfamily/Winged helix DNA-binding domain"/>
    <property type="match status" value="1"/>
</dbReference>
<dbReference type="Gene3D" id="6.10.250.690">
    <property type="match status" value="1"/>
</dbReference>
<comment type="caution">
    <text evidence="12">The sequence shown here is derived from an EMBL/GenBank/DDBJ whole genome shotgun (WGS) entry which is preliminary data.</text>
</comment>
<keyword evidence="3" id="KW-0902">Two-component regulatory system</keyword>
<evidence type="ECO:0000256" key="6">
    <source>
        <dbReference type="ARBA" id="ARBA00023163"/>
    </source>
</evidence>
<dbReference type="CDD" id="cd17574">
    <property type="entry name" value="REC_OmpR"/>
    <property type="match status" value="1"/>
</dbReference>
<evidence type="ECO:0000256" key="2">
    <source>
        <dbReference type="ARBA" id="ARBA00022553"/>
    </source>
</evidence>
<dbReference type="GO" id="GO:0005829">
    <property type="term" value="C:cytosol"/>
    <property type="evidence" value="ECO:0007669"/>
    <property type="project" value="TreeGrafter"/>
</dbReference>